<evidence type="ECO:0000259" key="5">
    <source>
        <dbReference type="PROSITE" id="PS51831"/>
    </source>
</evidence>
<organism evidence="7 8">
    <name type="scientific">Agromyces tropicus</name>
    <dbReference type="NCBI Taxonomy" id="555371"/>
    <lineage>
        <taxon>Bacteria</taxon>
        <taxon>Bacillati</taxon>
        <taxon>Actinomycetota</taxon>
        <taxon>Actinomycetes</taxon>
        <taxon>Micrococcales</taxon>
        <taxon>Microbacteriaceae</taxon>
        <taxon>Agromyces</taxon>
    </lineage>
</organism>
<dbReference type="Gene3D" id="3.30.70.260">
    <property type="match status" value="1"/>
</dbReference>
<dbReference type="CDD" id="cd01668">
    <property type="entry name" value="TGS_RSH"/>
    <property type="match status" value="1"/>
</dbReference>
<keyword evidence="8" id="KW-1185">Reference proteome</keyword>
<name>A0ABP5FDL5_9MICO</name>
<evidence type="ECO:0000259" key="6">
    <source>
        <dbReference type="PROSITE" id="PS51880"/>
    </source>
</evidence>
<dbReference type="PANTHER" id="PTHR21262">
    <property type="entry name" value="GUANOSINE-3',5'-BIS DIPHOSPHATE 3'-PYROPHOSPHOHYDROLASE"/>
    <property type="match status" value="1"/>
</dbReference>
<accession>A0ABP5FDL5</accession>
<dbReference type="SMART" id="SM00471">
    <property type="entry name" value="HDc"/>
    <property type="match status" value="1"/>
</dbReference>
<dbReference type="SMART" id="SM00954">
    <property type="entry name" value="RelA_SpoT"/>
    <property type="match status" value="1"/>
</dbReference>
<dbReference type="CDD" id="cd05399">
    <property type="entry name" value="NT_Rel-Spo_like"/>
    <property type="match status" value="1"/>
</dbReference>
<proteinExistence type="inferred from homology"/>
<dbReference type="SUPFAM" id="SSF109604">
    <property type="entry name" value="HD-domain/PDEase-like"/>
    <property type="match status" value="1"/>
</dbReference>
<comment type="function">
    <text evidence="3">In eubacteria ppGpp (guanosine 3'-diphosphate 5'-diphosphate) is a mediator of the stringent response that coordinates a variety of cellular activities in response to changes in nutritional abundance.</text>
</comment>
<dbReference type="EMBL" id="BAAAPW010000001">
    <property type="protein sequence ID" value="GAA2024530.1"/>
    <property type="molecule type" value="Genomic_DNA"/>
</dbReference>
<feature type="domain" description="TGS" evidence="6">
    <location>
        <begin position="417"/>
        <end position="478"/>
    </location>
</feature>
<dbReference type="CDD" id="cd00077">
    <property type="entry name" value="HDc"/>
    <property type="match status" value="1"/>
</dbReference>
<dbReference type="PROSITE" id="PS51831">
    <property type="entry name" value="HD"/>
    <property type="match status" value="1"/>
</dbReference>
<dbReference type="Gene3D" id="3.30.460.10">
    <property type="entry name" value="Beta Polymerase, domain 2"/>
    <property type="match status" value="1"/>
</dbReference>
<dbReference type="Gene3D" id="1.10.3210.10">
    <property type="entry name" value="Hypothetical protein af1432"/>
    <property type="match status" value="1"/>
</dbReference>
<dbReference type="InterPro" id="IPR007685">
    <property type="entry name" value="RelA_SpoT"/>
</dbReference>
<dbReference type="PROSITE" id="PS51880">
    <property type="entry name" value="TGS"/>
    <property type="match status" value="1"/>
</dbReference>
<dbReference type="SUPFAM" id="SSF81271">
    <property type="entry name" value="TGS-like"/>
    <property type="match status" value="1"/>
</dbReference>
<dbReference type="SUPFAM" id="SSF81301">
    <property type="entry name" value="Nucleotidyltransferase"/>
    <property type="match status" value="1"/>
</dbReference>
<comment type="catalytic activity">
    <reaction evidence="2">
        <text>GTP + ATP = guanosine 3'-diphosphate 5'-triphosphate + AMP</text>
        <dbReference type="Rhea" id="RHEA:22088"/>
        <dbReference type="ChEBI" id="CHEBI:30616"/>
        <dbReference type="ChEBI" id="CHEBI:37565"/>
        <dbReference type="ChEBI" id="CHEBI:142410"/>
        <dbReference type="ChEBI" id="CHEBI:456215"/>
        <dbReference type="EC" id="2.7.6.5"/>
    </reaction>
</comment>
<dbReference type="InterPro" id="IPR045865">
    <property type="entry name" value="ACT-like_dom_sf"/>
</dbReference>
<dbReference type="Pfam" id="PF04607">
    <property type="entry name" value="RelA_SpoT"/>
    <property type="match status" value="1"/>
</dbReference>
<evidence type="ECO:0000259" key="4">
    <source>
        <dbReference type="PROSITE" id="PS51671"/>
    </source>
</evidence>
<dbReference type="InterPro" id="IPR012675">
    <property type="entry name" value="Beta-grasp_dom_sf"/>
</dbReference>
<dbReference type="Pfam" id="PF19296">
    <property type="entry name" value="RelA_AH_RIS"/>
    <property type="match status" value="1"/>
</dbReference>
<dbReference type="Pfam" id="PF13291">
    <property type="entry name" value="ACT_4"/>
    <property type="match status" value="1"/>
</dbReference>
<dbReference type="CDD" id="cd04876">
    <property type="entry name" value="ACT_RelA-SpoT"/>
    <property type="match status" value="1"/>
</dbReference>
<dbReference type="SUPFAM" id="SSF55021">
    <property type="entry name" value="ACT-like"/>
    <property type="match status" value="1"/>
</dbReference>
<dbReference type="InterPro" id="IPR033655">
    <property type="entry name" value="TGS_RelA/SpoT"/>
</dbReference>
<dbReference type="Gene3D" id="3.10.20.30">
    <property type="match status" value="1"/>
</dbReference>
<dbReference type="InterPro" id="IPR012676">
    <property type="entry name" value="TGS-like"/>
</dbReference>
<dbReference type="InterPro" id="IPR003607">
    <property type="entry name" value="HD/PDEase_dom"/>
</dbReference>
<reference evidence="8" key="1">
    <citation type="journal article" date="2019" name="Int. J. Syst. Evol. Microbiol.">
        <title>The Global Catalogue of Microorganisms (GCM) 10K type strain sequencing project: providing services to taxonomists for standard genome sequencing and annotation.</title>
        <authorList>
            <consortium name="The Broad Institute Genomics Platform"/>
            <consortium name="The Broad Institute Genome Sequencing Center for Infectious Disease"/>
            <person name="Wu L."/>
            <person name="Ma J."/>
        </authorList>
    </citation>
    <scope>NUCLEOTIDE SEQUENCE [LARGE SCALE GENOMIC DNA]</scope>
    <source>
        <strain evidence="8">JCM 15672</strain>
    </source>
</reference>
<dbReference type="PANTHER" id="PTHR21262:SF31">
    <property type="entry name" value="GTP PYROPHOSPHOKINASE"/>
    <property type="match status" value="1"/>
</dbReference>
<dbReference type="InterPro" id="IPR045600">
    <property type="entry name" value="RelA/SpoT_AH_RIS"/>
</dbReference>
<dbReference type="InterPro" id="IPR004095">
    <property type="entry name" value="TGS"/>
</dbReference>
<dbReference type="InterPro" id="IPR002912">
    <property type="entry name" value="ACT_dom"/>
</dbReference>
<comment type="pathway">
    <text evidence="1">Purine metabolism; ppGpp biosynthesis; ppGpp from GTP: step 1/2.</text>
</comment>
<comment type="similarity">
    <text evidence="3">Belongs to the relA/spoT family.</text>
</comment>
<protein>
    <submittedName>
        <fullName evidence="7">GTP pyrophosphokinase</fullName>
    </submittedName>
</protein>
<feature type="domain" description="HD" evidence="5">
    <location>
        <begin position="70"/>
        <end position="167"/>
    </location>
</feature>
<sequence>MTETGVNSTASLRRLVPRIFSKALPAGAVDGVMRTVRMHHPKADLTVIERAYTVAERAHEGQKRRSGEPYITHPIAVSQILADLGIGSKAVAAALLHDTVEDTAYTLDQLRVDFGDEIAMLVDGVTKLDKVKYGDSTQAETVRKMIVAMSKDIRVLIIKLADRLHNARTWGFVPAESAARKATETLEIYAPLAHRLGIQTIKWELEDLSFAVLYPKLYAEIESLVKQRTPQREEYVQSVIDLVSEDLKAGRIRGKVVGRPKQYYSIYQKMIVRGRDFDDIYDLVGIRVLVNSVRDCYAVLGSIHARWTPVPGRFKDYIATPKFNLYQSLHTTVIGPKGRAVEIQIRTHDMHQRAEYGVAAHWKYKERMASGGTTRTDGASTRGDADMAWLAHISDWQAETTDPGEFLDSLRFEIGAKEVYVFTPKGRVIGLPAGATPVDFAYAVHTEVGHRTMGAKVNGRLVPLESELTSGDVVEVFTSKNPDSGPSKDWLNFVKSPRARSKIRQWFTKERRDEAIEHGRDAIARAMRKQNLPLQKLMSQESFAEVAAQLRYDDVSGLYAAVGEGHVSTQSVIEKVVALVRDDDESEEPELPAIPVRSRPLPRTSDSGVLVRGAPDILVKIARCCTPVPGDDIVGFITRGSGVSVHQASCHNVQSLLREPDRMIDVEWAPSSKSVFLVQIQIEALDRAGLLSDVTRVLSEHHVNILSANVSTSTDRLAISRFVFEMGDTTHLDRVLNAVRRIDAVYDVYRVSDG</sequence>
<dbReference type="InterPro" id="IPR006674">
    <property type="entry name" value="HD_domain"/>
</dbReference>
<dbReference type="InterPro" id="IPR043519">
    <property type="entry name" value="NT_sf"/>
</dbReference>
<dbReference type="RefSeq" id="WP_344369120.1">
    <property type="nucleotide sequence ID" value="NZ_BAAAPW010000001.1"/>
</dbReference>
<evidence type="ECO:0000256" key="2">
    <source>
        <dbReference type="ARBA" id="ARBA00048244"/>
    </source>
</evidence>
<dbReference type="PROSITE" id="PS51671">
    <property type="entry name" value="ACT"/>
    <property type="match status" value="1"/>
</dbReference>
<evidence type="ECO:0000256" key="3">
    <source>
        <dbReference type="RuleBase" id="RU003847"/>
    </source>
</evidence>
<gene>
    <name evidence="7" type="primary">relA</name>
    <name evidence="7" type="ORF">GCM10009819_04340</name>
</gene>
<dbReference type="InterPro" id="IPR004811">
    <property type="entry name" value="RelA/Spo_fam"/>
</dbReference>
<evidence type="ECO:0000256" key="1">
    <source>
        <dbReference type="ARBA" id="ARBA00004976"/>
    </source>
</evidence>
<dbReference type="Pfam" id="PF02824">
    <property type="entry name" value="TGS"/>
    <property type="match status" value="1"/>
</dbReference>
<feature type="domain" description="ACT" evidence="4">
    <location>
        <begin position="679"/>
        <end position="753"/>
    </location>
</feature>
<comment type="caution">
    <text evidence="7">The sequence shown here is derived from an EMBL/GenBank/DDBJ whole genome shotgun (WGS) entry which is preliminary data.</text>
</comment>
<evidence type="ECO:0000313" key="7">
    <source>
        <dbReference type="EMBL" id="GAA2024530.1"/>
    </source>
</evidence>
<dbReference type="Pfam" id="PF13328">
    <property type="entry name" value="HD_4"/>
    <property type="match status" value="1"/>
</dbReference>
<dbReference type="NCBIfam" id="TIGR00691">
    <property type="entry name" value="spoT_relA"/>
    <property type="match status" value="1"/>
</dbReference>
<evidence type="ECO:0000313" key="8">
    <source>
        <dbReference type="Proteomes" id="UP001501196"/>
    </source>
</evidence>
<dbReference type="Proteomes" id="UP001501196">
    <property type="component" value="Unassembled WGS sequence"/>
</dbReference>